<keyword evidence="2" id="KW-0736">Signalosome</keyword>
<proteinExistence type="inferred from homology"/>
<dbReference type="AlphaFoldDB" id="A0A9Q0RCY6"/>
<comment type="subcellular location">
    <subcellularLocation>
        <location evidence="2">Cytoplasm</location>
    </subcellularLocation>
    <subcellularLocation>
        <location evidence="2">Nucleus</location>
    </subcellularLocation>
</comment>
<keyword evidence="2" id="KW-0539">Nucleus</keyword>
<comment type="caution">
    <text evidence="4">The sequence shown here is derived from an EMBL/GenBank/DDBJ whole genome shotgun (WGS) entry which is preliminary data.</text>
</comment>
<evidence type="ECO:0000259" key="3">
    <source>
        <dbReference type="PROSITE" id="PS50249"/>
    </source>
</evidence>
<dbReference type="PANTHER" id="PTHR10540:SF8">
    <property type="entry name" value="COP9 SIGNALOSOME COMPLEX SUBUNIT 6"/>
    <property type="match status" value="1"/>
</dbReference>
<protein>
    <recommendedName>
        <fullName evidence="2">COP9 signalosome complex subunit 6</fullName>
    </recommendedName>
</protein>
<dbReference type="SMART" id="SM00232">
    <property type="entry name" value="JAB_MPN"/>
    <property type="match status" value="1"/>
</dbReference>
<dbReference type="Pfam" id="PF13012">
    <property type="entry name" value="MitMem_reg"/>
    <property type="match status" value="1"/>
</dbReference>
<dbReference type="EMBL" id="JAPDFW010000064">
    <property type="protein sequence ID" value="KAJ5075612.1"/>
    <property type="molecule type" value="Genomic_DNA"/>
</dbReference>
<keyword evidence="5" id="KW-1185">Reference proteome</keyword>
<evidence type="ECO:0000313" key="5">
    <source>
        <dbReference type="Proteomes" id="UP001149090"/>
    </source>
</evidence>
<dbReference type="GO" id="GO:0000338">
    <property type="term" value="P:protein deneddylation"/>
    <property type="evidence" value="ECO:0007669"/>
    <property type="project" value="InterPro"/>
</dbReference>
<keyword evidence="2" id="KW-0963">Cytoplasm</keyword>
<dbReference type="PANTHER" id="PTHR10540">
    <property type="entry name" value="EUKARYOTIC TRANSLATION INITIATION FACTOR 3 SUBUNIT F-RELATED"/>
    <property type="match status" value="1"/>
</dbReference>
<comment type="similarity">
    <text evidence="1 2">Belongs to the peptidase M67A family. CSN6 subfamily.</text>
</comment>
<name>A0A9Q0RCY6_ANAIG</name>
<evidence type="ECO:0000256" key="1">
    <source>
        <dbReference type="ARBA" id="ARBA00010893"/>
    </source>
</evidence>
<dbReference type="CDD" id="cd08063">
    <property type="entry name" value="MPN_CSN6"/>
    <property type="match status" value="1"/>
</dbReference>
<organism evidence="4 5">
    <name type="scientific">Anaeramoeba ignava</name>
    <name type="common">Anaerobic marine amoeba</name>
    <dbReference type="NCBI Taxonomy" id="1746090"/>
    <lineage>
        <taxon>Eukaryota</taxon>
        <taxon>Metamonada</taxon>
        <taxon>Anaeramoebidae</taxon>
        <taxon>Anaeramoeba</taxon>
    </lineage>
</organism>
<gene>
    <name evidence="4" type="ORF">M0811_07182</name>
</gene>
<dbReference type="PROSITE" id="PS50249">
    <property type="entry name" value="MPN"/>
    <property type="match status" value="1"/>
</dbReference>
<evidence type="ECO:0000256" key="2">
    <source>
        <dbReference type="RuleBase" id="RU367006"/>
    </source>
</evidence>
<dbReference type="GO" id="GO:0008180">
    <property type="term" value="C:COP9 signalosome"/>
    <property type="evidence" value="ECO:0007669"/>
    <property type="project" value="UniProtKB-UniRule"/>
</dbReference>
<sequence length="303" mass="34621">MTQIQSSSALEVMLHPLVLINITDHYTRAKLNEKKEPRVVGALLGTLVGRRVEIHNSFELVYDIVEKQLVIDTTYFVQKREQFSQVFPEYEFLGWYSSGKDIEQNDIVVHQTLLEFNDNPFYLLFDPKPAENIQELPITIFESELKIIDGSPKIFFVKTPFKIASNEAERLSIDHVAKFAGVSEKKESQLGAHLKTTHSAVKMLHTKLQVIIKYLGAVSSGKLKPNLAITRQCYSVINKLPAIDSQEFTNQFQKEFNDALLASYLVNITNGTNAINELVDKVEIAFETQRRGRSHPMREFMMN</sequence>
<dbReference type="Pfam" id="PF01398">
    <property type="entry name" value="JAB"/>
    <property type="match status" value="1"/>
</dbReference>
<reference evidence="4" key="1">
    <citation type="submission" date="2022-10" db="EMBL/GenBank/DDBJ databases">
        <title>Novel sulphate-reducing endosymbionts in the free-living metamonad Anaeramoeba.</title>
        <authorList>
            <person name="Jerlstrom-Hultqvist J."/>
            <person name="Cepicka I."/>
            <person name="Gallot-Lavallee L."/>
            <person name="Salas-Leiva D."/>
            <person name="Curtis B.A."/>
            <person name="Zahonova K."/>
            <person name="Pipaliya S."/>
            <person name="Dacks J."/>
            <person name="Roger A.J."/>
        </authorList>
    </citation>
    <scope>NUCLEOTIDE SEQUENCE</scope>
    <source>
        <strain evidence="4">BMAN</strain>
    </source>
</reference>
<comment type="function">
    <text evidence="2">Component of the COP9 signalosome complex (CSN), a complex involved in various cellular and developmental processes.</text>
</comment>
<evidence type="ECO:0000313" key="4">
    <source>
        <dbReference type="EMBL" id="KAJ5075612.1"/>
    </source>
</evidence>
<feature type="domain" description="MPN" evidence="3">
    <location>
        <begin position="12"/>
        <end position="147"/>
    </location>
</feature>
<dbReference type="InterPro" id="IPR033859">
    <property type="entry name" value="MPN_CSN6"/>
</dbReference>
<dbReference type="Gene3D" id="3.40.140.10">
    <property type="entry name" value="Cytidine Deaminase, domain 2"/>
    <property type="match status" value="1"/>
</dbReference>
<dbReference type="GO" id="GO:0005737">
    <property type="term" value="C:cytoplasm"/>
    <property type="evidence" value="ECO:0007669"/>
    <property type="project" value="UniProtKB-SubCell"/>
</dbReference>
<accession>A0A9Q0RCY6</accession>
<dbReference type="Proteomes" id="UP001149090">
    <property type="component" value="Unassembled WGS sequence"/>
</dbReference>
<dbReference type="OrthoDB" id="1378at2759"/>
<dbReference type="InterPro" id="IPR024969">
    <property type="entry name" value="EIF3F/CSN6-like_C"/>
</dbReference>
<dbReference type="InterPro" id="IPR037518">
    <property type="entry name" value="MPN"/>
</dbReference>
<dbReference type="InterPro" id="IPR000555">
    <property type="entry name" value="JAMM/MPN+_dom"/>
</dbReference>
<dbReference type="OMA" id="LVGWWST"/>
<dbReference type="GO" id="GO:0008237">
    <property type="term" value="F:metallopeptidase activity"/>
    <property type="evidence" value="ECO:0007669"/>
    <property type="project" value="InterPro"/>
</dbReference>